<dbReference type="PRINTS" id="PR00069">
    <property type="entry name" value="ALDKETRDTASE"/>
</dbReference>
<dbReference type="InterPro" id="IPR018170">
    <property type="entry name" value="Aldo/ket_reductase_CS"/>
</dbReference>
<dbReference type="PANTHER" id="PTHR43827">
    <property type="entry name" value="2,5-DIKETO-D-GLUCONIC ACID REDUCTASE"/>
    <property type="match status" value="1"/>
</dbReference>
<organism evidence="9 10">
    <name type="scientific">Aspergillus pseudocaelatus</name>
    <dbReference type="NCBI Taxonomy" id="1825620"/>
    <lineage>
        <taxon>Eukaryota</taxon>
        <taxon>Fungi</taxon>
        <taxon>Dikarya</taxon>
        <taxon>Ascomycota</taxon>
        <taxon>Pezizomycotina</taxon>
        <taxon>Eurotiomycetes</taxon>
        <taxon>Eurotiomycetidae</taxon>
        <taxon>Eurotiales</taxon>
        <taxon>Aspergillaceae</taxon>
        <taxon>Aspergillus</taxon>
        <taxon>Aspergillus subgen. Circumdati</taxon>
    </lineage>
</organism>
<evidence type="ECO:0000256" key="1">
    <source>
        <dbReference type="ARBA" id="ARBA00007905"/>
    </source>
</evidence>
<comment type="catalytic activity">
    <reaction evidence="7">
        <text>xylitol + NAD(+) = D-xylose + NADH + H(+)</text>
        <dbReference type="Rhea" id="RHEA:27441"/>
        <dbReference type="ChEBI" id="CHEBI:15378"/>
        <dbReference type="ChEBI" id="CHEBI:17151"/>
        <dbReference type="ChEBI" id="CHEBI:53455"/>
        <dbReference type="ChEBI" id="CHEBI:57540"/>
        <dbReference type="ChEBI" id="CHEBI:57945"/>
        <dbReference type="EC" id="1.1.1.307"/>
    </reaction>
</comment>
<evidence type="ECO:0000313" key="9">
    <source>
        <dbReference type="EMBL" id="KAE8423605.1"/>
    </source>
</evidence>
<feature type="domain" description="NADP-dependent oxidoreductase" evidence="8">
    <location>
        <begin position="49"/>
        <end position="308"/>
    </location>
</feature>
<comment type="function">
    <text evidence="5">Catalyzes the initial reaction in the xylose utilization pathway by reducing D-xylose into xylitol. Xylose is a major component of hemicelluloses such as xylan. Most fungi utilize D-xylose via three enzymatic reactions, xylose reductase (XR), xylitol dehydrogenase (XDH), and xylulokinase, to form xylulose 5-phosphate, which enters pentose phosphate pathway.</text>
</comment>
<accession>A0ABQ6X2U2</accession>
<dbReference type="InterPro" id="IPR023210">
    <property type="entry name" value="NADP_OxRdtase_dom"/>
</dbReference>
<evidence type="ECO:0000256" key="7">
    <source>
        <dbReference type="ARBA" id="ARBA00049485"/>
    </source>
</evidence>
<protein>
    <recommendedName>
        <fullName evidence="2">D-xylose reductase [NAD(P)H]</fullName>
        <ecNumber evidence="2">1.1.1.307</ecNumber>
    </recommendedName>
</protein>
<dbReference type="InterPro" id="IPR036812">
    <property type="entry name" value="NAD(P)_OxRdtase_dom_sf"/>
</dbReference>
<gene>
    <name evidence="9" type="ORF">BDV36DRAFT_306127</name>
</gene>
<evidence type="ECO:0000256" key="5">
    <source>
        <dbReference type="ARBA" id="ARBA00025065"/>
    </source>
</evidence>
<comment type="similarity">
    <text evidence="1">Belongs to the aldo/keto reductase family.</text>
</comment>
<evidence type="ECO:0000256" key="2">
    <source>
        <dbReference type="ARBA" id="ARBA00012845"/>
    </source>
</evidence>
<dbReference type="PROSITE" id="PS00798">
    <property type="entry name" value="ALDOKETO_REDUCTASE_1"/>
    <property type="match status" value="1"/>
</dbReference>
<evidence type="ECO:0000256" key="6">
    <source>
        <dbReference type="ARBA" id="ARBA00047534"/>
    </source>
</evidence>
<keyword evidence="3" id="KW-0521">NADP</keyword>
<name>A0ABQ6X2U2_9EURO</name>
<evidence type="ECO:0000259" key="8">
    <source>
        <dbReference type="Pfam" id="PF00248"/>
    </source>
</evidence>
<dbReference type="InterPro" id="IPR020471">
    <property type="entry name" value="AKR"/>
</dbReference>
<dbReference type="CDD" id="cd19071">
    <property type="entry name" value="AKR_AKR1-5-like"/>
    <property type="match status" value="1"/>
</dbReference>
<comment type="catalytic activity">
    <reaction evidence="6">
        <text>xylitol + NADP(+) = D-xylose + NADPH + H(+)</text>
        <dbReference type="Rhea" id="RHEA:27445"/>
        <dbReference type="ChEBI" id="CHEBI:15378"/>
        <dbReference type="ChEBI" id="CHEBI:17151"/>
        <dbReference type="ChEBI" id="CHEBI:53455"/>
        <dbReference type="ChEBI" id="CHEBI:57783"/>
        <dbReference type="ChEBI" id="CHEBI:58349"/>
        <dbReference type="EC" id="1.1.1.307"/>
    </reaction>
</comment>
<keyword evidence="10" id="KW-1185">Reference proteome</keyword>
<dbReference type="PANTHER" id="PTHR43827:SF3">
    <property type="entry name" value="NADP-DEPENDENT OXIDOREDUCTASE DOMAIN-CONTAINING PROTEIN"/>
    <property type="match status" value="1"/>
</dbReference>
<proteinExistence type="inferred from homology"/>
<dbReference type="Gene3D" id="3.20.20.100">
    <property type="entry name" value="NADP-dependent oxidoreductase domain"/>
    <property type="match status" value="1"/>
</dbReference>
<evidence type="ECO:0000256" key="3">
    <source>
        <dbReference type="ARBA" id="ARBA00022857"/>
    </source>
</evidence>
<evidence type="ECO:0000256" key="4">
    <source>
        <dbReference type="ARBA" id="ARBA00023002"/>
    </source>
</evidence>
<sequence length="353" mass="39241">MADGYSDSPQGSTIFELNNGTFNSDTFDASVHEYKANKGTQSGLKIPALGFGAMKKEERDYVRSLIVQAIKAGYRLIDTSKIYATEDLVGEAIKESGVPRSEITIVTKLSSDDHHDVRAAFERSRSLLDTYIDIYIMHWPQGFAKDMSRPLAADESPTYIEVYKEMEKLVGPNCRGIGVGNLTQKTLDLLLKETEIKPVVNEIEIHPLNPNTKLVPYCLERGIRPIAWGPLAGGPTSHYTNTSSIYESGLLTSLSSRYDRSVGTIILSWLVQRGIVVIPHSSSLTRLTENRRLARLTDGEVQQINSLHEELGRTRLIDSVPQVWMEVPGKGNTVMGWTVQELGWVDDKGECLV</sequence>
<dbReference type="Proteomes" id="UP000325395">
    <property type="component" value="Unassembled WGS sequence"/>
</dbReference>
<dbReference type="SUPFAM" id="SSF51430">
    <property type="entry name" value="NAD(P)-linked oxidoreductase"/>
    <property type="match status" value="1"/>
</dbReference>
<reference evidence="9 10" key="1">
    <citation type="submission" date="2019-04" db="EMBL/GenBank/DDBJ databases">
        <authorList>
            <consortium name="DOE Joint Genome Institute"/>
            <person name="Mondo S."/>
            <person name="Kjaerbolling I."/>
            <person name="Vesth T."/>
            <person name="Frisvad J.C."/>
            <person name="Nybo J.L."/>
            <person name="Theobald S."/>
            <person name="Kildgaard S."/>
            <person name="Isbrandt T."/>
            <person name="Kuo A."/>
            <person name="Sato A."/>
            <person name="Lyhne E.K."/>
            <person name="Kogle M.E."/>
            <person name="Wiebenga A."/>
            <person name="Kun R.S."/>
            <person name="Lubbers R.J."/>
            <person name="Makela M.R."/>
            <person name="Barry K."/>
            <person name="Chovatia M."/>
            <person name="Clum A."/>
            <person name="Daum C."/>
            <person name="Haridas S."/>
            <person name="He G."/>
            <person name="LaButti K."/>
            <person name="Lipzen A."/>
            <person name="Riley R."/>
            <person name="Salamov A."/>
            <person name="Simmons B.A."/>
            <person name="Magnuson J.K."/>
            <person name="Henrissat B."/>
            <person name="Mortensen U.H."/>
            <person name="Larsen T.O."/>
            <person name="Devries R.P."/>
            <person name="Grigoriev I.V."/>
            <person name="Machida M."/>
            <person name="Baker S.E."/>
            <person name="Andersen M.R."/>
            <person name="Cantor M.N."/>
            <person name="Hua S.X."/>
        </authorList>
    </citation>
    <scope>NUCLEOTIDE SEQUENCE [LARGE SCALE GENOMIC DNA]</scope>
    <source>
        <strain evidence="9 10">CBS 117616</strain>
    </source>
</reference>
<dbReference type="EC" id="1.1.1.307" evidence="2"/>
<dbReference type="Pfam" id="PF00248">
    <property type="entry name" value="Aldo_ket_red"/>
    <property type="match status" value="1"/>
</dbReference>
<dbReference type="EMBL" id="ML735688">
    <property type="protein sequence ID" value="KAE8423605.1"/>
    <property type="molecule type" value="Genomic_DNA"/>
</dbReference>
<evidence type="ECO:0000313" key="10">
    <source>
        <dbReference type="Proteomes" id="UP000325395"/>
    </source>
</evidence>
<keyword evidence="4" id="KW-0560">Oxidoreductase</keyword>